<protein>
    <submittedName>
        <fullName evidence="3">RND transporter</fullName>
    </submittedName>
</protein>
<dbReference type="EMBL" id="AP018664">
    <property type="protein sequence ID" value="BBD96983.1"/>
    <property type="molecule type" value="Genomic_DNA"/>
</dbReference>
<evidence type="ECO:0000256" key="2">
    <source>
        <dbReference type="RuleBase" id="RU362097"/>
    </source>
</evidence>
<reference evidence="3 4" key="1">
    <citation type="submission" date="2018-05" db="EMBL/GenBank/DDBJ databases">
        <title>Complete Genome Sequence of the Nonylphenol-Degrading Bacterium Sphingobium amiense DSM 16289T.</title>
        <authorList>
            <person name="Ootsuka M."/>
            <person name="Nishizawa T."/>
            <person name="Ohta H."/>
        </authorList>
    </citation>
    <scope>NUCLEOTIDE SEQUENCE [LARGE SCALE GENOMIC DNA]</scope>
    <source>
        <strain evidence="3 4">DSM 16289</strain>
    </source>
</reference>
<dbReference type="Gene3D" id="2.20.200.10">
    <property type="entry name" value="Outer membrane efflux proteins (OEP)"/>
    <property type="match status" value="1"/>
</dbReference>
<dbReference type="KEGG" id="sami:SAMIE_1004840"/>
<keyword evidence="2" id="KW-1134">Transmembrane beta strand</keyword>
<dbReference type="NCBIfam" id="TIGR01845">
    <property type="entry name" value="outer_NodT"/>
    <property type="match status" value="1"/>
</dbReference>
<dbReference type="InterPro" id="IPR010131">
    <property type="entry name" value="MdtP/NodT-like"/>
</dbReference>
<dbReference type="Proteomes" id="UP000279959">
    <property type="component" value="Chromosome"/>
</dbReference>
<proteinExistence type="inferred from homology"/>
<accession>A0A494VX58</accession>
<keyword evidence="2" id="KW-0449">Lipoprotein</keyword>
<keyword evidence="2" id="KW-0564">Palmitate</keyword>
<feature type="signal peptide" evidence="2">
    <location>
        <begin position="1"/>
        <end position="17"/>
    </location>
</feature>
<dbReference type="SUPFAM" id="SSF56954">
    <property type="entry name" value="Outer membrane efflux proteins (OEP)"/>
    <property type="match status" value="1"/>
</dbReference>
<dbReference type="GO" id="GO:0005886">
    <property type="term" value="C:plasma membrane"/>
    <property type="evidence" value="ECO:0007669"/>
    <property type="project" value="UniProtKB-SubCell"/>
</dbReference>
<dbReference type="PANTHER" id="PTHR30203:SF33">
    <property type="entry name" value="BLR4455 PROTEIN"/>
    <property type="match status" value="1"/>
</dbReference>
<dbReference type="PANTHER" id="PTHR30203">
    <property type="entry name" value="OUTER MEMBRANE CATION EFFLUX PROTEIN"/>
    <property type="match status" value="1"/>
</dbReference>
<gene>
    <name evidence="3" type="ORF">SAMIE_1004840</name>
</gene>
<comment type="subcellular location">
    <subcellularLocation>
        <location evidence="2">Cell membrane</location>
        <topology evidence="2">Lipid-anchor</topology>
    </subcellularLocation>
</comment>
<dbReference type="Gene3D" id="1.20.1600.10">
    <property type="entry name" value="Outer membrane efflux proteins (OEP)"/>
    <property type="match status" value="1"/>
</dbReference>
<dbReference type="AlphaFoldDB" id="A0A494VX58"/>
<evidence type="ECO:0000313" key="3">
    <source>
        <dbReference type="EMBL" id="BBD96983.1"/>
    </source>
</evidence>
<dbReference type="PROSITE" id="PS51257">
    <property type="entry name" value="PROKAR_LIPOPROTEIN"/>
    <property type="match status" value="1"/>
</dbReference>
<name>A0A494VX58_9SPHN</name>
<evidence type="ECO:0000313" key="4">
    <source>
        <dbReference type="Proteomes" id="UP000279959"/>
    </source>
</evidence>
<keyword evidence="2" id="KW-0472">Membrane</keyword>
<sequence length="470" mass="49339">MVRIWLMAALMALPALQGCVGTRPAIPAAARTATPPGWRFAAAPAGPIEADWWRGFGDPRLTELVEQALARNTDIAIAASRVEEARALARLAQAQQTPNATIGAGTGESRTVVLGKGVDAFAGTPQASISYDLDLFRRLASATASARASLLAASDTKASVMLAVASTAASSYISLLGLDARLATTRATLASRADALRLAQRRAGAGYTSKLELAQAQSEYDAAAQLVPVAELAIARQENALSILVGDAPGAIARSARLEGLTTPVVPGDLPSDVLRRRPDIAAAEETLVASDHSLDSARAAMLPNVSLTGSGGVGLSTALSNPISLFAFGGSVLSPLFDGGRLRSQAGAAAARRDQAAFAYRRTVLTAFREVEDSLAAVDRLDAQRKLVDNQVAALTETLRYATNRYREGYAPYLDQIDAQRNLLAAQLVAIQVETDRLNAVVTLYQAMGGGWRPADEPPFPIATNERTQ</sequence>
<evidence type="ECO:0000256" key="1">
    <source>
        <dbReference type="ARBA" id="ARBA00007613"/>
    </source>
</evidence>
<keyword evidence="2" id="KW-0732">Signal</keyword>
<dbReference type="Pfam" id="PF02321">
    <property type="entry name" value="OEP"/>
    <property type="match status" value="2"/>
</dbReference>
<comment type="similarity">
    <text evidence="1 2">Belongs to the outer membrane factor (OMF) (TC 1.B.17) family.</text>
</comment>
<feature type="chain" id="PRO_5019620224" evidence="2">
    <location>
        <begin position="18"/>
        <end position="470"/>
    </location>
</feature>
<dbReference type="GO" id="GO:0015562">
    <property type="term" value="F:efflux transmembrane transporter activity"/>
    <property type="evidence" value="ECO:0007669"/>
    <property type="project" value="InterPro"/>
</dbReference>
<organism evidence="3 4">
    <name type="scientific">Sphingobium amiense</name>
    <dbReference type="NCBI Taxonomy" id="135719"/>
    <lineage>
        <taxon>Bacteria</taxon>
        <taxon>Pseudomonadati</taxon>
        <taxon>Pseudomonadota</taxon>
        <taxon>Alphaproteobacteria</taxon>
        <taxon>Sphingomonadales</taxon>
        <taxon>Sphingomonadaceae</taxon>
        <taxon>Sphingobium</taxon>
    </lineage>
</organism>
<keyword evidence="4" id="KW-1185">Reference proteome</keyword>
<dbReference type="InterPro" id="IPR003423">
    <property type="entry name" value="OMP_efflux"/>
</dbReference>
<keyword evidence="2" id="KW-0812">Transmembrane</keyword>